<evidence type="ECO:0000313" key="2">
    <source>
        <dbReference type="Proteomes" id="UP001162992"/>
    </source>
</evidence>
<protein>
    <submittedName>
        <fullName evidence="1">Uncharacterized protein</fullName>
    </submittedName>
</protein>
<proteinExistence type="predicted"/>
<keyword evidence="2" id="KW-1185">Reference proteome</keyword>
<dbReference type="EMBL" id="CM055097">
    <property type="protein sequence ID" value="KAJ7553166.1"/>
    <property type="molecule type" value="Genomic_DNA"/>
</dbReference>
<name>A0ACC2DFW1_DIPCM</name>
<reference evidence="2" key="1">
    <citation type="journal article" date="2024" name="Proc. Natl. Acad. Sci. U.S.A.">
        <title>Extraordinary preservation of gene collinearity over three hundred million years revealed in homosporous lycophytes.</title>
        <authorList>
            <person name="Li C."/>
            <person name="Wickell D."/>
            <person name="Kuo L.Y."/>
            <person name="Chen X."/>
            <person name="Nie B."/>
            <person name="Liao X."/>
            <person name="Peng D."/>
            <person name="Ji J."/>
            <person name="Jenkins J."/>
            <person name="Williams M."/>
            <person name="Shu S."/>
            <person name="Plott C."/>
            <person name="Barry K."/>
            <person name="Rajasekar S."/>
            <person name="Grimwood J."/>
            <person name="Han X."/>
            <person name="Sun S."/>
            <person name="Hou Z."/>
            <person name="He W."/>
            <person name="Dai G."/>
            <person name="Sun C."/>
            <person name="Schmutz J."/>
            <person name="Leebens-Mack J.H."/>
            <person name="Li F.W."/>
            <person name="Wang L."/>
        </authorList>
    </citation>
    <scope>NUCLEOTIDE SEQUENCE [LARGE SCALE GENOMIC DNA]</scope>
    <source>
        <strain evidence="2">cv. PW_Plant_1</strain>
    </source>
</reference>
<gene>
    <name evidence="1" type="ORF">O6H91_06G086200</name>
</gene>
<evidence type="ECO:0000313" key="1">
    <source>
        <dbReference type="EMBL" id="KAJ7553166.1"/>
    </source>
</evidence>
<dbReference type="Proteomes" id="UP001162992">
    <property type="component" value="Chromosome 6"/>
</dbReference>
<accession>A0ACC2DFW1</accession>
<organism evidence="1 2">
    <name type="scientific">Diphasiastrum complanatum</name>
    <name type="common">Issler's clubmoss</name>
    <name type="synonym">Lycopodium complanatum</name>
    <dbReference type="NCBI Taxonomy" id="34168"/>
    <lineage>
        <taxon>Eukaryota</taxon>
        <taxon>Viridiplantae</taxon>
        <taxon>Streptophyta</taxon>
        <taxon>Embryophyta</taxon>
        <taxon>Tracheophyta</taxon>
        <taxon>Lycopodiopsida</taxon>
        <taxon>Lycopodiales</taxon>
        <taxon>Lycopodiaceae</taxon>
        <taxon>Lycopodioideae</taxon>
        <taxon>Diphasiastrum</taxon>
    </lineage>
</organism>
<comment type="caution">
    <text evidence="1">The sequence shown here is derived from an EMBL/GenBank/DDBJ whole genome shotgun (WGS) entry which is preliminary data.</text>
</comment>
<sequence length="570" mass="62846">MDDHDVLLNIFQHVKDKYDKQAWRLVCRHFYRLEAISRTGIRLSNATLLTKILERYPNIMYLDLSSCVQINDQCIAFTAEYLGARLLSINLTRTRGFSDAALDIIARKCVRLWDVDLSYCSSVRDFGVVALSQLSNLQCLKLIGCYEISDTALVYLGARCKKLSLLNLRGCLGISDIAIVSLAANCKQLHTLDVSYTVVTDEGLAAVASLSYLENLHLVSCNNISDRGLDYLRAGCKMLLKLDLSRCPNVSDVGLSNLSTGSSLQQLMLSYCSPMTAKVLATFHMFDYLQFIKLDGCEVSRNGLCFLGNGCNKLKGLSLSKCKGVDDLGIAAITRGCARSLQAIDLTCCKGLVSLKMEACNLISETGLAFLGRGLMSLLHCTKLTSLRIGLCQNISDRGLAQLGANCYSLREVDLYRSWGIGDFGVAALCKGCKELRSYAVYLAIGELEQLELRGCALISSAGISYVAAGCTRLVKLEIKRCTGIDDDGVLAISQFCVNLRKSIGKMNYIEKLKLVHVQIVILNECNIAATLLHCGSLKKVKLSSYLRPFLSWNAINGLERRGCRFQWME</sequence>